<name>A0A9P0Q6P2_ACAOB</name>
<dbReference type="Proteomes" id="UP001152888">
    <property type="component" value="Unassembled WGS sequence"/>
</dbReference>
<evidence type="ECO:0000313" key="2">
    <source>
        <dbReference type="Proteomes" id="UP001152888"/>
    </source>
</evidence>
<dbReference type="OrthoDB" id="2433005at2759"/>
<keyword evidence="2" id="KW-1185">Reference proteome</keyword>
<dbReference type="AlphaFoldDB" id="A0A9P0Q6P2"/>
<dbReference type="PANTHER" id="PTHR46954:SF1">
    <property type="entry name" value="C2H2-TYPE DOMAIN-CONTAINING PROTEIN"/>
    <property type="match status" value="1"/>
</dbReference>
<protein>
    <submittedName>
        <fullName evidence="1">Uncharacterized protein</fullName>
    </submittedName>
</protein>
<proteinExistence type="predicted"/>
<accession>A0A9P0Q6P2</accession>
<organism evidence="1 2">
    <name type="scientific">Acanthoscelides obtectus</name>
    <name type="common">Bean weevil</name>
    <name type="synonym">Bruchus obtectus</name>
    <dbReference type="NCBI Taxonomy" id="200917"/>
    <lineage>
        <taxon>Eukaryota</taxon>
        <taxon>Metazoa</taxon>
        <taxon>Ecdysozoa</taxon>
        <taxon>Arthropoda</taxon>
        <taxon>Hexapoda</taxon>
        <taxon>Insecta</taxon>
        <taxon>Pterygota</taxon>
        <taxon>Neoptera</taxon>
        <taxon>Endopterygota</taxon>
        <taxon>Coleoptera</taxon>
        <taxon>Polyphaga</taxon>
        <taxon>Cucujiformia</taxon>
        <taxon>Chrysomeloidea</taxon>
        <taxon>Chrysomelidae</taxon>
        <taxon>Bruchinae</taxon>
        <taxon>Bruchini</taxon>
        <taxon>Acanthoscelides</taxon>
    </lineage>
</organism>
<dbReference type="EMBL" id="CAKOFQ010008152">
    <property type="protein sequence ID" value="CAH2012201.1"/>
    <property type="molecule type" value="Genomic_DNA"/>
</dbReference>
<comment type="caution">
    <text evidence="1">The sequence shown here is derived from an EMBL/GenBank/DDBJ whole genome shotgun (WGS) entry which is preliminary data.</text>
</comment>
<gene>
    <name evidence="1" type="ORF">ACAOBT_LOCUS32689</name>
</gene>
<sequence>MEIDGYNVNAKYVGAGEQDLPDFPDIKWYSEHVRESQYLLQIVKCKNIECCRPRSGLFRLLDNRFLPPPVKVKQTVDDLVLDEGGQFLNLPVNLALRLSAHSKISCKCPTIIFVRRTLIGKLDL</sequence>
<dbReference type="PANTHER" id="PTHR46954">
    <property type="entry name" value="C2H2-TYPE DOMAIN-CONTAINING PROTEIN"/>
    <property type="match status" value="1"/>
</dbReference>
<reference evidence="1" key="1">
    <citation type="submission" date="2022-03" db="EMBL/GenBank/DDBJ databases">
        <authorList>
            <person name="Sayadi A."/>
        </authorList>
    </citation>
    <scope>NUCLEOTIDE SEQUENCE</scope>
</reference>
<evidence type="ECO:0000313" key="1">
    <source>
        <dbReference type="EMBL" id="CAH2012201.1"/>
    </source>
</evidence>